<organism evidence="2 3">
    <name type="scientific">Podospora bellae-mahoneyi</name>
    <dbReference type="NCBI Taxonomy" id="2093777"/>
    <lineage>
        <taxon>Eukaryota</taxon>
        <taxon>Fungi</taxon>
        <taxon>Dikarya</taxon>
        <taxon>Ascomycota</taxon>
        <taxon>Pezizomycotina</taxon>
        <taxon>Sordariomycetes</taxon>
        <taxon>Sordariomycetidae</taxon>
        <taxon>Sordariales</taxon>
        <taxon>Podosporaceae</taxon>
        <taxon>Podospora</taxon>
    </lineage>
</organism>
<sequence length="1316" mass="150017">MSAIDLEDNDWVDDVQDLDFFDDDDDDWDLDDLIANPQNEAQRIYFDNVVAREERTEEEIEALGIRPDVPSIVLHMTRWEEEARSVVANGRIIPTVSNLSDRVRLVYHGRPKEFASSEEEESEDEAAVLGKNEEEFEATWESQLIEHGLENNNALLQREYRAIARERFLSLKQSIKTWQKAQRAPRRPKPTIDLLSTLCTTPELLIEVCKHLRPKDLVNLYALHRGFHNTLNHNMRKFVFAWSRHMAPVASRIYSSPVYAHWFIPDPLGRKCTRSDHEISLPRPGQASLGEDDMHVNCDGSKTRLVPGLLWLQHVVQREARVRDMLAVLARHGHRTLPETDATLQKIWLVLECPTNRMRLTLFCNESFLTDDDLYRFQLFFVKLVLLFNDPVFGPGSTVLARLFMGQRGLSPLWKFLRRKGYTTEAGIHQLKLRYDVPPKNREIWSGEPVMGVQIYDMGVGQFEGWERGGTEILMRPEELVVMEGGRRGLGAMCGWECLFGMMTYGHVDYETGDNLVPSLEEMYMSDEDEEEKTGLERVAGLHENEIVNGECGNVPFERGMWQPKHARKVRWKELTDEEREEIIKEEEREMARKERVNKGMDMYRLARRKLEDVYNITAMGFKGKKFKIKVPDPKVDWKEETAEIHRQVLFRMKAAMAAATVVSSDESESPARATKLPRLEDVGVVNDQVVEAAPGNMDDDRDTKMDQDMAESVDKDMDVEMEIIDPDNNTGEDEGYDAESEEFDDEGWEEFEDDKMEIDSPPFTVVLRPAPPPPPPPPPPSLQSPPPPALADVINHDNHLDTIWSSPPNPAPPNPASFNALPISEQYPILFGPELPSSQYLSPSHGAHAISQATTHLPPEQHLWDPSNMTLHQHSPPDANSSSDLDFNDSELETIPIPPEEISTFMSGQYMTPPPPPSDSDSFGTPSPPSPSSSSSSEPPPSPSPPPQPQPEQTPPLHFPGIAPLDPSAPPPPSPDFHLSPPFPIQPPSPSDSDLTTLDSHPPPLPPYLQPLESMSVPEAEQSIAQVEDEDLMALADIQYDSATEADVNDPDGGVDWEHYVNNLDMYRSGPGQSWCLQRVPVHPDWAEEQRKEEEYTRERERIKSRLDEIKPDLWRDWTEGALREHCRLRAELGRLEAERQGREQPPRDEQQAEWEELEKSMIHGRMERLRRELSGEDGATEEHERLVGELMRLEEGWRHQWDGERELGGDVELQMQHQSTTTTTQGQPSTSPSQQSSKQQTSTQGQQSTSQSQPPPTTTTTQGQQQPRIQLQHPPHGTLLPNMETIRRQRWPSPTNDFWESPRVRKARDWYSPW</sequence>
<dbReference type="PANTHER" id="PTHR48125:SF12">
    <property type="entry name" value="AT HOOK TRANSCRIPTION FACTOR FAMILY-RELATED"/>
    <property type="match status" value="1"/>
</dbReference>
<evidence type="ECO:0008006" key="4">
    <source>
        <dbReference type="Google" id="ProtNLM"/>
    </source>
</evidence>
<dbReference type="RefSeq" id="XP_062735510.1">
    <property type="nucleotide sequence ID" value="XM_062876871.1"/>
</dbReference>
<name>A0ABR0FRL8_9PEZI</name>
<dbReference type="PANTHER" id="PTHR48125">
    <property type="entry name" value="LP07818P1"/>
    <property type="match status" value="1"/>
</dbReference>
<protein>
    <recommendedName>
        <fullName evidence="4">F-box domain-containing protein</fullName>
    </recommendedName>
</protein>
<feature type="compositionally biased region" description="Low complexity" evidence="1">
    <location>
        <begin position="992"/>
        <end position="1001"/>
    </location>
</feature>
<feature type="compositionally biased region" description="Pro residues" evidence="1">
    <location>
        <begin position="968"/>
        <end position="991"/>
    </location>
</feature>
<accession>A0ABR0FRL8</accession>
<feature type="compositionally biased region" description="Pro residues" evidence="1">
    <location>
        <begin position="939"/>
        <end position="959"/>
    </location>
</feature>
<evidence type="ECO:0000313" key="3">
    <source>
        <dbReference type="Proteomes" id="UP001322138"/>
    </source>
</evidence>
<proteinExistence type="predicted"/>
<dbReference type="EMBL" id="JAFFGZ010000004">
    <property type="protein sequence ID" value="KAK4646534.1"/>
    <property type="molecule type" value="Genomic_DNA"/>
</dbReference>
<dbReference type="GeneID" id="87896353"/>
<feature type="region of interest" description="Disordered" evidence="1">
    <location>
        <begin position="1219"/>
        <end position="1302"/>
    </location>
</feature>
<keyword evidence="3" id="KW-1185">Reference proteome</keyword>
<feature type="region of interest" description="Disordered" evidence="1">
    <location>
        <begin position="725"/>
        <end position="1021"/>
    </location>
</feature>
<feature type="compositionally biased region" description="Polar residues" evidence="1">
    <location>
        <begin position="868"/>
        <end position="886"/>
    </location>
</feature>
<gene>
    <name evidence="2" type="ORF">QC761_211380</name>
</gene>
<feature type="compositionally biased region" description="Acidic residues" evidence="1">
    <location>
        <begin position="725"/>
        <end position="757"/>
    </location>
</feature>
<evidence type="ECO:0000313" key="2">
    <source>
        <dbReference type="EMBL" id="KAK4646534.1"/>
    </source>
</evidence>
<comment type="caution">
    <text evidence="2">The sequence shown here is derived from an EMBL/GenBank/DDBJ whole genome shotgun (WGS) entry which is preliminary data.</text>
</comment>
<feature type="compositionally biased region" description="Pro residues" evidence="1">
    <location>
        <begin position="770"/>
        <end position="790"/>
    </location>
</feature>
<reference evidence="2 3" key="1">
    <citation type="journal article" date="2023" name="bioRxiv">
        <title>High-quality genome assemblies of four members of thePodospora anserinaspecies complex.</title>
        <authorList>
            <person name="Ament-Velasquez S.L."/>
            <person name="Vogan A.A."/>
            <person name="Wallerman O."/>
            <person name="Hartmann F."/>
            <person name="Gautier V."/>
            <person name="Silar P."/>
            <person name="Giraud T."/>
            <person name="Johannesson H."/>
        </authorList>
    </citation>
    <scope>NUCLEOTIDE SEQUENCE [LARGE SCALE GENOMIC DNA]</scope>
    <source>
        <strain evidence="2 3">CBS 112042</strain>
    </source>
</reference>
<evidence type="ECO:0000256" key="1">
    <source>
        <dbReference type="SAM" id="MobiDB-lite"/>
    </source>
</evidence>
<dbReference type="Proteomes" id="UP001322138">
    <property type="component" value="Unassembled WGS sequence"/>
</dbReference>
<feature type="compositionally biased region" description="Low complexity" evidence="1">
    <location>
        <begin position="1220"/>
        <end position="1269"/>
    </location>
</feature>